<accession>A0A0J1IML1</accession>
<dbReference type="Pfam" id="PF08863">
    <property type="entry name" value="YolD"/>
    <property type="match status" value="1"/>
</dbReference>
<dbReference type="InterPro" id="IPR014962">
    <property type="entry name" value="YolD"/>
</dbReference>
<dbReference type="PATRIC" id="fig|1397.4.peg.4023"/>
<dbReference type="OrthoDB" id="1644322at2"/>
<dbReference type="RefSeq" id="WP_047941190.1">
    <property type="nucleotide sequence ID" value="NZ_LDPH01000004.1"/>
</dbReference>
<evidence type="ECO:0000313" key="2">
    <source>
        <dbReference type="Proteomes" id="UP000036045"/>
    </source>
</evidence>
<protein>
    <recommendedName>
        <fullName evidence="3">YolD-like protein</fullName>
    </recommendedName>
</protein>
<comment type="caution">
    <text evidence="1">The sequence shown here is derived from an EMBL/GenBank/DDBJ whole genome shotgun (WGS) entry which is preliminary data.</text>
</comment>
<name>A0A0J1IML1_NIACI</name>
<reference evidence="1 2" key="1">
    <citation type="submission" date="2015-05" db="EMBL/GenBank/DDBJ databases">
        <title>Whole genome sequence and identification of bacterial endophytes from Costus igneus.</title>
        <authorList>
            <person name="Lee Y.P."/>
            <person name="Gan H.M."/>
            <person name="Eng W."/>
            <person name="Wheatley M.S."/>
            <person name="Caraballo A."/>
            <person name="Polter S."/>
            <person name="Savka M.A."/>
            <person name="Hudson A.O."/>
        </authorList>
    </citation>
    <scope>NUCLEOTIDE SEQUENCE [LARGE SCALE GENOMIC DNA]</scope>
    <source>
        <strain evidence="1 2">RIT379</strain>
    </source>
</reference>
<dbReference type="Proteomes" id="UP000036045">
    <property type="component" value="Unassembled WGS sequence"/>
</dbReference>
<sequence length="109" mass="12864">MLKDRGTKKWVAMMLPEHVAGVKKVIESQNKIEQPVLNEDKLNDIDILIHEGMEYNQLLKFSLFNKGYIDTLIGRTVYIDYLNNQLRIQDENDQIHYISFRKLVDVEKV</sequence>
<dbReference type="AlphaFoldDB" id="A0A0J1IML1"/>
<organism evidence="1 2">
    <name type="scientific">Niallia circulans</name>
    <name type="common">Bacillus circulans</name>
    <dbReference type="NCBI Taxonomy" id="1397"/>
    <lineage>
        <taxon>Bacteria</taxon>
        <taxon>Bacillati</taxon>
        <taxon>Bacillota</taxon>
        <taxon>Bacilli</taxon>
        <taxon>Bacillales</taxon>
        <taxon>Bacillaceae</taxon>
        <taxon>Niallia</taxon>
    </lineage>
</organism>
<gene>
    <name evidence="1" type="ORF">ABW02_06745</name>
</gene>
<evidence type="ECO:0008006" key="3">
    <source>
        <dbReference type="Google" id="ProtNLM"/>
    </source>
</evidence>
<dbReference type="PANTHER" id="PTHR40051">
    <property type="entry name" value="IG HYPOTHETICAL 15966"/>
    <property type="match status" value="1"/>
</dbReference>
<evidence type="ECO:0000313" key="1">
    <source>
        <dbReference type="EMBL" id="KLV27216.1"/>
    </source>
</evidence>
<keyword evidence="2" id="KW-1185">Reference proteome</keyword>
<dbReference type="PANTHER" id="PTHR40051:SF1">
    <property type="entry name" value="YOLD-LIKE FAMILY PROTEIN"/>
    <property type="match status" value="1"/>
</dbReference>
<proteinExistence type="predicted"/>
<dbReference type="EMBL" id="LDPH01000004">
    <property type="protein sequence ID" value="KLV27216.1"/>
    <property type="molecule type" value="Genomic_DNA"/>
</dbReference>